<reference evidence="1 2" key="1">
    <citation type="journal article" date="2011" name="PLoS Genet.">
        <title>Finished genome of the fungal wheat pathogen Mycosphaerella graminicola reveals dispensome structure, chromosome plasticity, and stealth pathogenesis.</title>
        <authorList>
            <person name="Goodwin S.B."/>
            <person name="Ben M'barek S."/>
            <person name="Dhillon B."/>
            <person name="Wittenberg A.H.J."/>
            <person name="Crane C.F."/>
            <person name="Hane J.K."/>
            <person name="Foster A.J."/>
            <person name="Van der Lee T.A.J."/>
            <person name="Grimwood J."/>
            <person name="Aerts A."/>
            <person name="Antoniw J."/>
            <person name="Bailey A."/>
            <person name="Bluhm B."/>
            <person name="Bowler J."/>
            <person name="Bristow J."/>
            <person name="van der Burgt A."/>
            <person name="Canto-Canche B."/>
            <person name="Churchill A.C.L."/>
            <person name="Conde-Ferraez L."/>
            <person name="Cools H.J."/>
            <person name="Coutinho P.M."/>
            <person name="Csukai M."/>
            <person name="Dehal P."/>
            <person name="De Wit P."/>
            <person name="Donzelli B."/>
            <person name="van de Geest H.C."/>
            <person name="van Ham R.C.H.J."/>
            <person name="Hammond-Kosack K.E."/>
            <person name="Henrissat B."/>
            <person name="Kilian A."/>
            <person name="Kobayashi A.K."/>
            <person name="Koopmann E."/>
            <person name="Kourmpetis Y."/>
            <person name="Kuzniar A."/>
            <person name="Lindquist E."/>
            <person name="Lombard V."/>
            <person name="Maliepaard C."/>
            <person name="Martins N."/>
            <person name="Mehrabi R."/>
            <person name="Nap J.P.H."/>
            <person name="Ponomarenko A."/>
            <person name="Rudd J.J."/>
            <person name="Salamov A."/>
            <person name="Schmutz J."/>
            <person name="Schouten H.J."/>
            <person name="Shapiro H."/>
            <person name="Stergiopoulos I."/>
            <person name="Torriani S.F.F."/>
            <person name="Tu H."/>
            <person name="de Vries R.P."/>
            <person name="Waalwijk C."/>
            <person name="Ware S.B."/>
            <person name="Wiebenga A."/>
            <person name="Zwiers L.-H."/>
            <person name="Oliver R.P."/>
            <person name="Grigoriev I.V."/>
            <person name="Kema G.H.J."/>
        </authorList>
    </citation>
    <scope>NUCLEOTIDE SEQUENCE [LARGE SCALE GENOMIC DNA]</scope>
    <source>
        <strain evidence="2">CBS 115943 / IPO323</strain>
    </source>
</reference>
<dbReference type="InParanoid" id="F9XLS3"/>
<gene>
    <name evidence="1" type="ORF">MYCGRDRAFT_106008</name>
</gene>
<dbReference type="RefSeq" id="XP_003849064.1">
    <property type="nucleotide sequence ID" value="XM_003849016.1"/>
</dbReference>
<sequence length="145" mass="15809">MNKESDAAGKANKLKSSSRTVRMTVCAIPLCRADPCSSRALSVATCPVASSASKATTTSTVSEALHLFSLFLRPRGASILRSCSMVVVRQQAIARKEKRKTDEATVDCLAGRRVQMFADAWAGRVCRLRQVSRPMSLCSRVQSWE</sequence>
<protein>
    <submittedName>
        <fullName evidence="1">Uncharacterized protein</fullName>
    </submittedName>
</protein>
<evidence type="ECO:0000313" key="1">
    <source>
        <dbReference type="EMBL" id="EGP84040.1"/>
    </source>
</evidence>
<organism evidence="1 2">
    <name type="scientific">Zymoseptoria tritici (strain CBS 115943 / IPO323)</name>
    <name type="common">Speckled leaf blotch fungus</name>
    <name type="synonym">Septoria tritici</name>
    <dbReference type="NCBI Taxonomy" id="336722"/>
    <lineage>
        <taxon>Eukaryota</taxon>
        <taxon>Fungi</taxon>
        <taxon>Dikarya</taxon>
        <taxon>Ascomycota</taxon>
        <taxon>Pezizomycotina</taxon>
        <taxon>Dothideomycetes</taxon>
        <taxon>Dothideomycetidae</taxon>
        <taxon>Mycosphaerellales</taxon>
        <taxon>Mycosphaerellaceae</taxon>
        <taxon>Zymoseptoria</taxon>
    </lineage>
</organism>
<dbReference type="HOGENOM" id="CLU_1788351_0_0_1"/>
<dbReference type="EMBL" id="CM001205">
    <property type="protein sequence ID" value="EGP84040.1"/>
    <property type="molecule type" value="Genomic_DNA"/>
</dbReference>
<dbReference type="GeneID" id="13398183"/>
<dbReference type="KEGG" id="ztr:MYCGRDRAFT_106008"/>
<dbReference type="Proteomes" id="UP000008062">
    <property type="component" value="Chromosome 10"/>
</dbReference>
<dbReference type="AlphaFoldDB" id="F9XLS3"/>
<name>F9XLS3_ZYMTI</name>
<proteinExistence type="predicted"/>
<keyword evidence="2" id="KW-1185">Reference proteome</keyword>
<evidence type="ECO:0000313" key="2">
    <source>
        <dbReference type="Proteomes" id="UP000008062"/>
    </source>
</evidence>
<accession>F9XLS3</accession>